<gene>
    <name evidence="7" type="ORF">DQG23_26085</name>
</gene>
<keyword evidence="5" id="KW-1133">Transmembrane helix</keyword>
<evidence type="ECO:0000256" key="5">
    <source>
        <dbReference type="SAM" id="Phobius"/>
    </source>
</evidence>
<feature type="transmembrane region" description="Helical" evidence="5">
    <location>
        <begin position="65"/>
        <end position="87"/>
    </location>
</feature>
<evidence type="ECO:0000256" key="3">
    <source>
        <dbReference type="ARBA" id="ARBA00023163"/>
    </source>
</evidence>
<name>A0A329MD22_9BACL</name>
<dbReference type="InterPro" id="IPR018060">
    <property type="entry name" value="HTH_AraC"/>
</dbReference>
<feature type="transmembrane region" description="Helical" evidence="5">
    <location>
        <begin position="325"/>
        <end position="346"/>
    </location>
</feature>
<evidence type="ECO:0000313" key="7">
    <source>
        <dbReference type="EMBL" id="RAV17881.1"/>
    </source>
</evidence>
<dbReference type="PRINTS" id="PR00032">
    <property type="entry name" value="HTHARAC"/>
</dbReference>
<feature type="domain" description="HTH araC/xylS-type" evidence="6">
    <location>
        <begin position="703"/>
        <end position="802"/>
    </location>
</feature>
<dbReference type="GO" id="GO:0043565">
    <property type="term" value="F:sequence-specific DNA binding"/>
    <property type="evidence" value="ECO:0007669"/>
    <property type="project" value="InterPro"/>
</dbReference>
<evidence type="ECO:0000256" key="4">
    <source>
        <dbReference type="SAM" id="MobiDB-lite"/>
    </source>
</evidence>
<evidence type="ECO:0000256" key="2">
    <source>
        <dbReference type="ARBA" id="ARBA00023125"/>
    </source>
</evidence>
<dbReference type="Gene3D" id="1.10.10.60">
    <property type="entry name" value="Homeodomain-like"/>
    <property type="match status" value="2"/>
</dbReference>
<dbReference type="Pfam" id="PF12833">
    <property type="entry name" value="HTH_18"/>
    <property type="match status" value="1"/>
</dbReference>
<dbReference type="Proteomes" id="UP000250369">
    <property type="component" value="Unassembled WGS sequence"/>
</dbReference>
<evidence type="ECO:0000259" key="6">
    <source>
        <dbReference type="PROSITE" id="PS01124"/>
    </source>
</evidence>
<protein>
    <recommendedName>
        <fullName evidence="6">HTH araC/xylS-type domain-containing protein</fullName>
    </recommendedName>
</protein>
<evidence type="ECO:0000256" key="1">
    <source>
        <dbReference type="ARBA" id="ARBA00023015"/>
    </source>
</evidence>
<comment type="caution">
    <text evidence="7">The sequence shown here is derived from an EMBL/GenBank/DDBJ whole genome shotgun (WGS) entry which is preliminary data.</text>
</comment>
<dbReference type="InterPro" id="IPR009057">
    <property type="entry name" value="Homeodomain-like_sf"/>
</dbReference>
<reference evidence="7 8" key="1">
    <citation type="journal article" date="2009" name="Int. J. Syst. Evol. Microbiol.">
        <title>Paenibacillus contaminans sp. nov., isolated from a contaminated laboratory plate.</title>
        <authorList>
            <person name="Chou J.H."/>
            <person name="Lee J.H."/>
            <person name="Lin M.C."/>
            <person name="Chang P.S."/>
            <person name="Arun A.B."/>
            <person name="Young C.C."/>
            <person name="Chen W.M."/>
        </authorList>
    </citation>
    <scope>NUCLEOTIDE SEQUENCE [LARGE SCALE GENOMIC DNA]</scope>
    <source>
        <strain evidence="7 8">CKOBP-6</strain>
    </source>
</reference>
<accession>A0A329MD22</accession>
<keyword evidence="3" id="KW-0804">Transcription</keyword>
<dbReference type="PANTHER" id="PTHR43280:SF2">
    <property type="entry name" value="HTH-TYPE TRANSCRIPTIONAL REGULATOR EXSA"/>
    <property type="match status" value="1"/>
</dbReference>
<keyword evidence="8" id="KW-1185">Reference proteome</keyword>
<keyword evidence="2" id="KW-0238">DNA-binding</keyword>
<organism evidence="7 8">
    <name type="scientific">Paenibacillus contaminans</name>
    <dbReference type="NCBI Taxonomy" id="450362"/>
    <lineage>
        <taxon>Bacteria</taxon>
        <taxon>Bacillati</taxon>
        <taxon>Bacillota</taxon>
        <taxon>Bacilli</taxon>
        <taxon>Bacillales</taxon>
        <taxon>Paenibacillaceae</taxon>
        <taxon>Paenibacillus</taxon>
    </lineage>
</organism>
<dbReference type="AlphaFoldDB" id="A0A329MD22"/>
<feature type="compositionally biased region" description="Basic and acidic residues" evidence="4">
    <location>
        <begin position="276"/>
        <end position="287"/>
    </location>
</feature>
<dbReference type="PROSITE" id="PS01124">
    <property type="entry name" value="HTH_ARAC_FAMILY_2"/>
    <property type="match status" value="1"/>
</dbReference>
<keyword evidence="5" id="KW-0472">Membrane</keyword>
<dbReference type="InterPro" id="IPR018062">
    <property type="entry name" value="HTH_AraC-typ_CS"/>
</dbReference>
<dbReference type="GO" id="GO:0003700">
    <property type="term" value="F:DNA-binding transcription factor activity"/>
    <property type="evidence" value="ECO:0007669"/>
    <property type="project" value="InterPro"/>
</dbReference>
<dbReference type="EMBL" id="QMFB01000017">
    <property type="protein sequence ID" value="RAV17881.1"/>
    <property type="molecule type" value="Genomic_DNA"/>
</dbReference>
<dbReference type="InterPro" id="IPR020449">
    <property type="entry name" value="Tscrpt_reg_AraC-type_HTH"/>
</dbReference>
<dbReference type="PANTHER" id="PTHR43280">
    <property type="entry name" value="ARAC-FAMILY TRANSCRIPTIONAL REGULATOR"/>
    <property type="match status" value="1"/>
</dbReference>
<evidence type="ECO:0000313" key="8">
    <source>
        <dbReference type="Proteomes" id="UP000250369"/>
    </source>
</evidence>
<sequence>MSIRGRLEYTMNGGPSGSLYVFIEDEAAAFAYAKRFTRTDAASTIQDRHNSGGWHMRKNWFNRLLLSYLPVLFVVSLSLLLMTYLTLSEMAKRSAVRANELLSQSIVQKIDDALMSIDEMMIREILGNDKLKSFFHDDRPEDNRYDDYQTVAVLRGMMEENRFIDSVYLYRVTGRMVLTPSTFTGIDDFGDKEFVGRQLTSLTPHRWLGTRLYREQPNGQPVSVISLVKFANLSDKSMMVVNVRTDKISELIRKMSDSNLNFVELVEANGELLASKDAREDATEPTDKLQSGGKPLSSVQSSYTGWTVRSGMYRENIVDWVSSMFYLWISLGFLVIILGIVWLVYVTRRNYKPIRSITDRIEDYAKQKQQSLKREDKADEFKYIETAIEDLLDQSSLLQEENKENLAYRKRHVFLAMLEGGASAQGDKWKGEMNKLGLDGSFGGYFVVLIEMDRYAEFAAQFSRRDQFLLKHVLSKGNQELADSEPVQAWSEWVNPYRLAVVYMLEDCAAATGWEPAPVSEKLRAWVEENLTFTITIGIGTLQKDIEHVPESYRRAADALNYKSSLGTNRLIGSSDLTTMPQGEMFKQLHLIRALCQSFRSGDKEWEKLFHDLHGMVRSQLFSRDDLVSLLSYLIHHLHKEVMELPAELQDIWNKGFHDRLHEIAEQKENVDEIFAEFRGILEEASGQMRDVRENRHHNQLIHHVKKYIGENYANPDLSLAHLSDEFGVNASYLSRLFKEQFGEKFNDYVAQVRVEKAVELLRETEETVNDIAAAVGYTHTLTFIRVFKKLMGNTPGNYRKDMA</sequence>
<keyword evidence="5" id="KW-0812">Transmembrane</keyword>
<dbReference type="SMART" id="SM00342">
    <property type="entry name" value="HTH_ARAC"/>
    <property type="match status" value="1"/>
</dbReference>
<proteinExistence type="predicted"/>
<dbReference type="PROSITE" id="PS00041">
    <property type="entry name" value="HTH_ARAC_FAMILY_1"/>
    <property type="match status" value="1"/>
</dbReference>
<feature type="region of interest" description="Disordered" evidence="4">
    <location>
        <begin position="276"/>
        <end position="299"/>
    </location>
</feature>
<keyword evidence="1" id="KW-0805">Transcription regulation</keyword>
<dbReference type="SUPFAM" id="SSF46689">
    <property type="entry name" value="Homeodomain-like"/>
    <property type="match status" value="2"/>
</dbReference>